<dbReference type="InterPro" id="IPR005814">
    <property type="entry name" value="Aminotrans_3"/>
</dbReference>
<dbReference type="AlphaFoldDB" id="A0A3D3R8I4"/>
<dbReference type="SUPFAM" id="SSF53383">
    <property type="entry name" value="PLP-dependent transferases"/>
    <property type="match status" value="1"/>
</dbReference>
<sequence length="455" mass="49719">MSQAVGQQIEADFFAKFPTSAKMYQQACTLFPSGVTHDGRYMKPFPIYVDHALGAHKYDVDGNDIIDYWSGHGSLILGHSHPAMVKAVQEQVAKGTHFGACHELELEWGELVRQLVPSCEMLRFTSSGTEATMMALRVARIATGKTKVIKFAGHFHGWHDLLTQASEPPHDDKTYAMPGVTNGVSEELIILRPNDLDLVERAIAEHDPACLIIEATGSRWGVVPLAEGFLQGLRKLTEEKGVLMIMDEVISGFRVAPGGMQEVRGIVPDLTSLAKIVAGGLPGGCLAGRADLMQAIAFDNPFGQKMKHPGTYNANPLSAAAGIAVLKQIADGEPCRQANESAAKLRKGMNEVLARKNVNWIVYGQFSIIKVFPGYDGPRPTDDSFVPYENDFDRLDRKHDAQLGHAFRCALLLNGVDWFGWGAMTTAAHSDGEINFTVNAFERAIDALRNDGFIE</sequence>
<dbReference type="GO" id="GO:0008483">
    <property type="term" value="F:transaminase activity"/>
    <property type="evidence" value="ECO:0007669"/>
    <property type="project" value="UniProtKB-KW"/>
</dbReference>
<evidence type="ECO:0000313" key="4">
    <source>
        <dbReference type="EMBL" id="HCO23930.1"/>
    </source>
</evidence>
<name>A0A3D3R8I4_9PLAN</name>
<reference evidence="4 5" key="1">
    <citation type="journal article" date="2018" name="Nat. Biotechnol.">
        <title>A standardized bacterial taxonomy based on genome phylogeny substantially revises the tree of life.</title>
        <authorList>
            <person name="Parks D.H."/>
            <person name="Chuvochina M."/>
            <person name="Waite D.W."/>
            <person name="Rinke C."/>
            <person name="Skarshewski A."/>
            <person name="Chaumeil P.A."/>
            <person name="Hugenholtz P."/>
        </authorList>
    </citation>
    <scope>NUCLEOTIDE SEQUENCE [LARGE SCALE GENOMIC DNA]</scope>
    <source>
        <strain evidence="4">UBA9375</strain>
    </source>
</reference>
<comment type="caution">
    <text evidence="4">The sequence shown here is derived from an EMBL/GenBank/DDBJ whole genome shotgun (WGS) entry which is preliminary data.</text>
</comment>
<evidence type="ECO:0000313" key="5">
    <source>
        <dbReference type="Proteomes" id="UP000263642"/>
    </source>
</evidence>
<evidence type="ECO:0000256" key="3">
    <source>
        <dbReference type="RuleBase" id="RU003560"/>
    </source>
</evidence>
<organism evidence="4 5">
    <name type="scientific">Gimesia maris</name>
    <dbReference type="NCBI Taxonomy" id="122"/>
    <lineage>
        <taxon>Bacteria</taxon>
        <taxon>Pseudomonadati</taxon>
        <taxon>Planctomycetota</taxon>
        <taxon>Planctomycetia</taxon>
        <taxon>Planctomycetales</taxon>
        <taxon>Planctomycetaceae</taxon>
        <taxon>Gimesia</taxon>
    </lineage>
</organism>
<proteinExistence type="inferred from homology"/>
<dbReference type="PANTHER" id="PTHR43713:SF3">
    <property type="entry name" value="GLUTAMATE-1-SEMIALDEHYDE 2,1-AMINOMUTASE 1, CHLOROPLASTIC-RELATED"/>
    <property type="match status" value="1"/>
</dbReference>
<dbReference type="EMBL" id="DQAY01000076">
    <property type="protein sequence ID" value="HCO23930.1"/>
    <property type="molecule type" value="Genomic_DNA"/>
</dbReference>
<keyword evidence="4" id="KW-0032">Aminotransferase</keyword>
<dbReference type="CDD" id="cd00610">
    <property type="entry name" value="OAT_like"/>
    <property type="match status" value="1"/>
</dbReference>
<dbReference type="PANTHER" id="PTHR43713">
    <property type="entry name" value="GLUTAMATE-1-SEMIALDEHYDE 2,1-AMINOMUTASE"/>
    <property type="match status" value="1"/>
</dbReference>
<comment type="similarity">
    <text evidence="3">Belongs to the class-III pyridoxal-phosphate-dependent aminotransferase family.</text>
</comment>
<accession>A0A3D3R8I4</accession>
<dbReference type="InterPro" id="IPR015421">
    <property type="entry name" value="PyrdxlP-dep_Trfase_major"/>
</dbReference>
<gene>
    <name evidence="4" type="ORF">DIT97_13100</name>
</gene>
<dbReference type="GO" id="GO:0030170">
    <property type="term" value="F:pyridoxal phosphate binding"/>
    <property type="evidence" value="ECO:0007669"/>
    <property type="project" value="InterPro"/>
</dbReference>
<comment type="cofactor">
    <cofactor evidence="1">
        <name>pyridoxal 5'-phosphate</name>
        <dbReference type="ChEBI" id="CHEBI:597326"/>
    </cofactor>
</comment>
<evidence type="ECO:0000256" key="1">
    <source>
        <dbReference type="ARBA" id="ARBA00001933"/>
    </source>
</evidence>
<dbReference type="InterPro" id="IPR015422">
    <property type="entry name" value="PyrdxlP-dep_Trfase_small"/>
</dbReference>
<dbReference type="Gene3D" id="3.90.1150.10">
    <property type="entry name" value="Aspartate Aminotransferase, domain 1"/>
    <property type="match status" value="1"/>
</dbReference>
<evidence type="ECO:0000256" key="2">
    <source>
        <dbReference type="ARBA" id="ARBA00022898"/>
    </source>
</evidence>
<dbReference type="Gene3D" id="3.40.640.10">
    <property type="entry name" value="Type I PLP-dependent aspartate aminotransferase-like (Major domain)"/>
    <property type="match status" value="1"/>
</dbReference>
<protein>
    <submittedName>
        <fullName evidence="4">Aspartate aminotransferase family protein</fullName>
    </submittedName>
</protein>
<keyword evidence="2 3" id="KW-0663">Pyridoxal phosphate</keyword>
<dbReference type="Pfam" id="PF00202">
    <property type="entry name" value="Aminotran_3"/>
    <property type="match status" value="1"/>
</dbReference>
<dbReference type="InterPro" id="IPR049704">
    <property type="entry name" value="Aminotrans_3_PPA_site"/>
</dbReference>
<dbReference type="InterPro" id="IPR015424">
    <property type="entry name" value="PyrdxlP-dep_Trfase"/>
</dbReference>
<dbReference type="Proteomes" id="UP000263642">
    <property type="component" value="Unassembled WGS sequence"/>
</dbReference>
<dbReference type="PROSITE" id="PS00600">
    <property type="entry name" value="AA_TRANSFER_CLASS_3"/>
    <property type="match status" value="1"/>
</dbReference>
<keyword evidence="4" id="KW-0808">Transferase</keyword>